<dbReference type="Pfam" id="PF00440">
    <property type="entry name" value="TetR_N"/>
    <property type="match status" value="1"/>
</dbReference>
<dbReference type="PANTHER" id="PTHR30055:SF234">
    <property type="entry name" value="HTH-TYPE TRANSCRIPTIONAL REGULATOR BETI"/>
    <property type="match status" value="1"/>
</dbReference>
<dbReference type="PRINTS" id="PR00455">
    <property type="entry name" value="HTHTETR"/>
</dbReference>
<feature type="DNA-binding region" description="H-T-H motif" evidence="4">
    <location>
        <begin position="33"/>
        <end position="52"/>
    </location>
</feature>
<evidence type="ECO:0000313" key="6">
    <source>
        <dbReference type="EMBL" id="MBO8184311.1"/>
    </source>
</evidence>
<sequence length="162" mass="16898">MAATSAARGKRTRARLLDAAVRLIVEQGWGEVTTRKAAARAGVPQGAVHYHFATVGDLRIEAALDALTRARVTVGGVEPSTAVLLTETLLAATREDRLRGELSGLMRQWHSAAAHQLGAPGHSGEEPGHAGEEEVVTAAVLGVTLPSLVLHRLVDPGTPATP</sequence>
<dbReference type="SUPFAM" id="SSF46689">
    <property type="entry name" value="Homeodomain-like"/>
    <property type="match status" value="1"/>
</dbReference>
<keyword evidence="3" id="KW-0804">Transcription</keyword>
<evidence type="ECO:0000256" key="3">
    <source>
        <dbReference type="ARBA" id="ARBA00023163"/>
    </source>
</evidence>
<organism evidence="6 7">
    <name type="scientific">Streptomyces spirodelae</name>
    <dbReference type="NCBI Taxonomy" id="2812904"/>
    <lineage>
        <taxon>Bacteria</taxon>
        <taxon>Bacillati</taxon>
        <taxon>Actinomycetota</taxon>
        <taxon>Actinomycetes</taxon>
        <taxon>Kitasatosporales</taxon>
        <taxon>Streptomycetaceae</taxon>
        <taxon>Streptomyces</taxon>
    </lineage>
</organism>
<dbReference type="InterPro" id="IPR050109">
    <property type="entry name" value="HTH-type_TetR-like_transc_reg"/>
</dbReference>
<keyword evidence="1" id="KW-0805">Transcription regulation</keyword>
<reference evidence="6 7" key="1">
    <citation type="submission" date="2021-02" db="EMBL/GenBank/DDBJ databases">
        <title>Streptomyces spirodelae sp. nov., isolated from duckweed.</title>
        <authorList>
            <person name="Saimee Y."/>
            <person name="Duangmal K."/>
        </authorList>
    </citation>
    <scope>NUCLEOTIDE SEQUENCE [LARGE SCALE GENOMIC DNA]</scope>
    <source>
        <strain evidence="6 7">DW4-2</strain>
    </source>
</reference>
<evidence type="ECO:0000259" key="5">
    <source>
        <dbReference type="PROSITE" id="PS50977"/>
    </source>
</evidence>
<keyword evidence="7" id="KW-1185">Reference proteome</keyword>
<dbReference type="Gene3D" id="1.10.357.10">
    <property type="entry name" value="Tetracycline Repressor, domain 2"/>
    <property type="match status" value="1"/>
</dbReference>
<evidence type="ECO:0000313" key="7">
    <source>
        <dbReference type="Proteomes" id="UP001518976"/>
    </source>
</evidence>
<dbReference type="Proteomes" id="UP001518976">
    <property type="component" value="Unassembled WGS sequence"/>
</dbReference>
<evidence type="ECO:0000256" key="1">
    <source>
        <dbReference type="ARBA" id="ARBA00023015"/>
    </source>
</evidence>
<dbReference type="InterPro" id="IPR001647">
    <property type="entry name" value="HTH_TetR"/>
</dbReference>
<feature type="non-terminal residue" evidence="6">
    <location>
        <position position="162"/>
    </location>
</feature>
<name>A0ABS3WN39_9ACTN</name>
<dbReference type="EMBL" id="JAFFZN010000001">
    <property type="protein sequence ID" value="MBO8184311.1"/>
    <property type="molecule type" value="Genomic_DNA"/>
</dbReference>
<dbReference type="PROSITE" id="PS50977">
    <property type="entry name" value="HTH_TETR_2"/>
    <property type="match status" value="1"/>
</dbReference>
<proteinExistence type="predicted"/>
<evidence type="ECO:0000256" key="4">
    <source>
        <dbReference type="PROSITE-ProRule" id="PRU00335"/>
    </source>
</evidence>
<feature type="domain" description="HTH tetR-type" evidence="5">
    <location>
        <begin position="10"/>
        <end position="70"/>
    </location>
</feature>
<accession>A0ABS3WN39</accession>
<gene>
    <name evidence="6" type="ORF">JW592_02270</name>
</gene>
<comment type="caution">
    <text evidence="6">The sequence shown here is derived from an EMBL/GenBank/DDBJ whole genome shotgun (WGS) entry which is preliminary data.</text>
</comment>
<dbReference type="InterPro" id="IPR009057">
    <property type="entry name" value="Homeodomain-like_sf"/>
</dbReference>
<protein>
    <submittedName>
        <fullName evidence="6">TetR family transcriptional regulator</fullName>
    </submittedName>
</protein>
<keyword evidence="2 4" id="KW-0238">DNA-binding</keyword>
<dbReference type="RefSeq" id="WP_209263101.1">
    <property type="nucleotide sequence ID" value="NZ_JAFFZN010000001.1"/>
</dbReference>
<dbReference type="PANTHER" id="PTHR30055">
    <property type="entry name" value="HTH-TYPE TRANSCRIPTIONAL REGULATOR RUTR"/>
    <property type="match status" value="1"/>
</dbReference>
<evidence type="ECO:0000256" key="2">
    <source>
        <dbReference type="ARBA" id="ARBA00023125"/>
    </source>
</evidence>